<sequence length="138" mass="15717">MCEECECSTCMNDKQCCWFFAGWNIAKSCMCAILASVQIHKYSSWMKDGRAHGSDFLILNSCDAKLAFWSVILAASIMHLMSGSLLVIGLFKDIRWLFLLGKTTSHIFPCAMLFSILAPVVHCVCMVRVCRFYKSHWR</sequence>
<organism evidence="2 3">
    <name type="scientific">Drosophila madeirensis</name>
    <name type="common">Fruit fly</name>
    <dbReference type="NCBI Taxonomy" id="30013"/>
    <lineage>
        <taxon>Eukaryota</taxon>
        <taxon>Metazoa</taxon>
        <taxon>Ecdysozoa</taxon>
        <taxon>Arthropoda</taxon>
        <taxon>Hexapoda</taxon>
        <taxon>Insecta</taxon>
        <taxon>Pterygota</taxon>
        <taxon>Neoptera</taxon>
        <taxon>Endopterygota</taxon>
        <taxon>Diptera</taxon>
        <taxon>Brachycera</taxon>
        <taxon>Muscomorpha</taxon>
        <taxon>Ephydroidea</taxon>
        <taxon>Drosophilidae</taxon>
        <taxon>Drosophila</taxon>
        <taxon>Sophophora</taxon>
    </lineage>
</organism>
<accession>A0AAU9GFJ3</accession>
<proteinExistence type="predicted"/>
<feature type="transmembrane region" description="Helical" evidence="1">
    <location>
        <begin position="66"/>
        <end position="91"/>
    </location>
</feature>
<keyword evidence="1" id="KW-0812">Transmembrane</keyword>
<name>A0AAU9GFJ3_DROMD</name>
<keyword evidence="3" id="KW-1185">Reference proteome</keyword>
<keyword evidence="1" id="KW-0472">Membrane</keyword>
<keyword evidence="1" id="KW-1133">Transmembrane helix</keyword>
<dbReference type="Proteomes" id="UP001500889">
    <property type="component" value="Chromosome E"/>
</dbReference>
<dbReference type="EMBL" id="AP029267">
    <property type="protein sequence ID" value="BFG06507.1"/>
    <property type="molecule type" value="Genomic_DNA"/>
</dbReference>
<reference evidence="2 3" key="1">
    <citation type="submission" date="2024-02" db="EMBL/GenBank/DDBJ databases">
        <title>A chromosome-level genome assembly of Drosophila madeirensis, a fruit fly species endemic to Madeira island.</title>
        <authorList>
            <person name="Tomihara K."/>
            <person name="Llopart A."/>
            <person name="Yamamoto D."/>
        </authorList>
    </citation>
    <scope>NUCLEOTIDE SEQUENCE [LARGE SCALE GENOMIC DNA]</scope>
    <source>
        <strain evidence="2 3">RF1</strain>
    </source>
</reference>
<evidence type="ECO:0000313" key="3">
    <source>
        <dbReference type="Proteomes" id="UP001500889"/>
    </source>
</evidence>
<dbReference type="AlphaFoldDB" id="A0AAU9GFJ3"/>
<protein>
    <submittedName>
        <fullName evidence="2">Uncharacterized protein</fullName>
    </submittedName>
</protein>
<evidence type="ECO:0000313" key="2">
    <source>
        <dbReference type="EMBL" id="BFG06507.1"/>
    </source>
</evidence>
<feature type="transmembrane region" description="Helical" evidence="1">
    <location>
        <begin position="111"/>
        <end position="130"/>
    </location>
</feature>
<evidence type="ECO:0000256" key="1">
    <source>
        <dbReference type="SAM" id="Phobius"/>
    </source>
</evidence>
<gene>
    <name evidence="2" type="ORF">DMAD_05002</name>
</gene>